<organism evidence="2 3">
    <name type="scientific">Rothia endophytica</name>
    <dbReference type="NCBI Taxonomy" id="1324766"/>
    <lineage>
        <taxon>Bacteria</taxon>
        <taxon>Bacillati</taxon>
        <taxon>Actinomycetota</taxon>
        <taxon>Actinomycetes</taxon>
        <taxon>Micrococcales</taxon>
        <taxon>Micrococcaceae</taxon>
        <taxon>Rothia</taxon>
    </lineage>
</organism>
<evidence type="ECO:0000313" key="3">
    <source>
        <dbReference type="Proteomes" id="UP001500187"/>
    </source>
</evidence>
<dbReference type="PROSITE" id="PS52050">
    <property type="entry name" value="WYL"/>
    <property type="match status" value="2"/>
</dbReference>
<protein>
    <submittedName>
        <fullName evidence="2">WYL domain-containing protein</fullName>
    </submittedName>
</protein>
<dbReference type="Proteomes" id="UP001500187">
    <property type="component" value="Unassembled WGS sequence"/>
</dbReference>
<dbReference type="InterPro" id="IPR026881">
    <property type="entry name" value="WYL_dom"/>
</dbReference>
<keyword evidence="3" id="KW-1185">Reference proteome</keyword>
<feature type="domain" description="WYL" evidence="1">
    <location>
        <begin position="460"/>
        <end position="525"/>
    </location>
</feature>
<dbReference type="PANTHER" id="PTHR34580:SF1">
    <property type="entry name" value="PROTEIN PAFC"/>
    <property type="match status" value="1"/>
</dbReference>
<evidence type="ECO:0000259" key="1">
    <source>
        <dbReference type="Pfam" id="PF13280"/>
    </source>
</evidence>
<sequence>MTSKAVERAITLLDVLVSAPHGLDRNQIRHRVPQYSQASSEAAFERMFERDKDVLRSVGLDLISHRVQHSEVGFTYRVETGDRPSLTLGPIDVLLLSHLSTAWQGTSLERYASSAMLKVGANAGLKIGELLRDTPRFSDEIGLVECLEATAEEKGLSFLYGTSALVRKISCWGLGLRFGHWYVYGWDRDRRAERIFRLDRMSGTKILAASSFPAPPDFSMQEALSRIGFAELPLVASLPLKHIHSSEACTELPSYSPLESAEHAVLNGATHELTEQQLASVNVDRSQQSLVIEAERNLRTALDQAPEETLGALPHGLVWKPVSAQRERETASQQLTRTFIMLSLISSRGGMALSDLSDYFDLPPSKIRSNLEAVAASVTFGALFVTIDSDDWVTVDGKVEMTGGAPLTAVETATLLLAINLNHSSEQQLMLDSLAIKLSESSVQTQHYCHRFSVYSNDTVGVFQEAIASKVPLELTYSSYHGVSQRTVEPLSLVNRDGPRYLRAWCRSAQDIRHFRLDRIGAVHVLTDDAFQSEPVDDTDSSLHSWRHQLVNQPHREATLVVPAHLTATSRAKTQWILEQYASHIAQQAGNHFYKLPLVNEIWLFELIISLGGCAQLLQPCDVRRRFQLRLAGREEDS</sequence>
<evidence type="ECO:0000313" key="2">
    <source>
        <dbReference type="EMBL" id="GAA4793671.1"/>
    </source>
</evidence>
<accession>A0ABP9BGB0</accession>
<name>A0ABP9BGB0_9MICC</name>
<comment type="caution">
    <text evidence="2">The sequence shown here is derived from an EMBL/GenBank/DDBJ whole genome shotgun (WGS) entry which is preliminary data.</text>
</comment>
<dbReference type="PANTHER" id="PTHR34580">
    <property type="match status" value="1"/>
</dbReference>
<gene>
    <name evidence="2" type="ORF">GCM10023352_10520</name>
</gene>
<feature type="domain" description="WYL" evidence="1">
    <location>
        <begin position="146"/>
        <end position="204"/>
    </location>
</feature>
<dbReference type="InterPro" id="IPR051534">
    <property type="entry name" value="CBASS_pafABC_assoc_protein"/>
</dbReference>
<reference evidence="3" key="1">
    <citation type="journal article" date="2019" name="Int. J. Syst. Evol. Microbiol.">
        <title>The Global Catalogue of Microorganisms (GCM) 10K type strain sequencing project: providing services to taxonomists for standard genome sequencing and annotation.</title>
        <authorList>
            <consortium name="The Broad Institute Genomics Platform"/>
            <consortium name="The Broad Institute Genome Sequencing Center for Infectious Disease"/>
            <person name="Wu L."/>
            <person name="Ma J."/>
        </authorList>
    </citation>
    <scope>NUCLEOTIDE SEQUENCE [LARGE SCALE GENOMIC DNA]</scope>
    <source>
        <strain evidence="3">JCM 18541</strain>
    </source>
</reference>
<proteinExistence type="predicted"/>
<dbReference type="RefSeq" id="WP_345445339.1">
    <property type="nucleotide sequence ID" value="NZ_BAABKP010000001.1"/>
</dbReference>
<dbReference type="EMBL" id="BAABKP010000001">
    <property type="protein sequence ID" value="GAA4793671.1"/>
    <property type="molecule type" value="Genomic_DNA"/>
</dbReference>
<dbReference type="Pfam" id="PF13280">
    <property type="entry name" value="WYL"/>
    <property type="match status" value="2"/>
</dbReference>